<proteinExistence type="predicted"/>
<accession>A0A828Y4T7</accession>
<name>A0A828Y4T7_9LEPT</name>
<dbReference type="Proteomes" id="UP000006339">
    <property type="component" value="Unassembled WGS sequence"/>
</dbReference>
<evidence type="ECO:0000313" key="2">
    <source>
        <dbReference type="Proteomes" id="UP000006339"/>
    </source>
</evidence>
<reference evidence="1" key="1">
    <citation type="submission" date="2012-10" db="EMBL/GenBank/DDBJ databases">
        <authorList>
            <person name="Harkins D.M."/>
            <person name="Durkin A.S."/>
            <person name="Brinkac L.M."/>
            <person name="Selengut J.D."/>
            <person name="Sanka R."/>
            <person name="DePew J."/>
            <person name="Purushe J."/>
            <person name="Picardeau M."/>
            <person name="Werts C."/>
            <person name="Goarant C."/>
            <person name="Vinetz J.M."/>
            <person name="Sutton G.G."/>
            <person name="Nelson W.C."/>
            <person name="Fouts D.E."/>
        </authorList>
    </citation>
    <scope>NUCLEOTIDE SEQUENCE [LARGE SCALE GENOMIC DNA]</scope>
    <source>
        <strain evidence="1">200802841</strain>
    </source>
</reference>
<dbReference type="RefSeq" id="WP_004769960.1">
    <property type="nucleotide sequence ID" value="NZ_AKWH02000020.1"/>
</dbReference>
<keyword evidence="2" id="KW-1185">Reference proteome</keyword>
<sequence length="54" mass="6047">MGALLLNSDHEISSTLQKNPSETVTLLIPEDTWLLFSEKDVKLLTKKIPALLKI</sequence>
<protein>
    <recommendedName>
        <fullName evidence="3">PF07600 domain protein</fullName>
    </recommendedName>
</protein>
<evidence type="ECO:0008006" key="3">
    <source>
        <dbReference type="Google" id="ProtNLM"/>
    </source>
</evidence>
<evidence type="ECO:0000313" key="1">
    <source>
        <dbReference type="EMBL" id="EKO52622.1"/>
    </source>
</evidence>
<organism evidence="1 2">
    <name type="scientific">Leptospira kirschneri str. 200802841</name>
    <dbReference type="NCBI Taxonomy" id="1193047"/>
    <lineage>
        <taxon>Bacteria</taxon>
        <taxon>Pseudomonadati</taxon>
        <taxon>Spirochaetota</taxon>
        <taxon>Spirochaetia</taxon>
        <taxon>Leptospirales</taxon>
        <taxon>Leptospiraceae</taxon>
        <taxon>Leptospira</taxon>
    </lineage>
</organism>
<feature type="non-terminal residue" evidence="1">
    <location>
        <position position="54"/>
    </location>
</feature>
<comment type="caution">
    <text evidence="1">The sequence shown here is derived from an EMBL/GenBank/DDBJ whole genome shotgun (WGS) entry which is preliminary data.</text>
</comment>
<dbReference type="AlphaFoldDB" id="A0A828Y4T7"/>
<gene>
    <name evidence="1" type="ORF">LEP1GSC131_0868</name>
</gene>
<dbReference type="Pfam" id="PF07600">
    <property type="entry name" value="DUF1564"/>
    <property type="match status" value="1"/>
</dbReference>
<dbReference type="InterPro" id="IPR011458">
    <property type="entry name" value="DUF1564"/>
</dbReference>
<dbReference type="EMBL" id="AKWH02000020">
    <property type="protein sequence ID" value="EKO52622.1"/>
    <property type="molecule type" value="Genomic_DNA"/>
</dbReference>